<evidence type="ECO:0000313" key="2">
    <source>
        <dbReference type="Proteomes" id="UP000502377"/>
    </source>
</evidence>
<dbReference type="Proteomes" id="UP000502377">
    <property type="component" value="Chromosome"/>
</dbReference>
<dbReference type="KEGG" id="crx:CRECT_1248"/>
<name>A0A6G5QN67_CAMRE</name>
<proteinExistence type="predicted"/>
<evidence type="ECO:0000313" key="1">
    <source>
        <dbReference type="EMBL" id="QCD46906.1"/>
    </source>
</evidence>
<organism evidence="1 2">
    <name type="scientific">Campylobacter rectus</name>
    <name type="common">Wolinella recta</name>
    <dbReference type="NCBI Taxonomy" id="203"/>
    <lineage>
        <taxon>Bacteria</taxon>
        <taxon>Pseudomonadati</taxon>
        <taxon>Campylobacterota</taxon>
        <taxon>Epsilonproteobacteria</taxon>
        <taxon>Campylobacterales</taxon>
        <taxon>Campylobacteraceae</taxon>
        <taxon>Campylobacter</taxon>
    </lineage>
</organism>
<accession>A0A6G5QN67</accession>
<protein>
    <submittedName>
        <fullName evidence="1">Uncharacterized protein</fullName>
    </submittedName>
</protein>
<gene>
    <name evidence="1" type="ORF">CRECT_1248</name>
</gene>
<dbReference type="EMBL" id="CP012543">
    <property type="protein sequence ID" value="QCD46906.1"/>
    <property type="molecule type" value="Genomic_DNA"/>
</dbReference>
<sequence>MDKILLFTALFGASAAFSRIVEQQTACKAGDMQACTAAEEYFTGWRAQGELATKKRSRCINRL</sequence>
<reference evidence="1 2" key="1">
    <citation type="submission" date="2016-07" db="EMBL/GenBank/DDBJ databases">
        <title>Comparative genomics of the Campylobacter concisus group.</title>
        <authorList>
            <person name="Miller W.G."/>
            <person name="Yee E."/>
            <person name="Chapman M.H."/>
            <person name="Huynh S."/>
            <person name="Bono J.L."/>
            <person name="On S.L.W."/>
            <person name="StLeger J."/>
            <person name="Foster G."/>
            <person name="Parker C.T."/>
        </authorList>
    </citation>
    <scope>NUCLEOTIDE SEQUENCE [LARGE SCALE GENOMIC DNA]</scope>
    <source>
        <strain evidence="1 2">ATCC 33238</strain>
    </source>
</reference>
<dbReference type="RefSeq" id="WP_002944826.1">
    <property type="nucleotide sequence ID" value="NZ_CP012543.1"/>
</dbReference>
<dbReference type="AlphaFoldDB" id="A0A6G5QN67"/>